<evidence type="ECO:0000313" key="2">
    <source>
        <dbReference type="Proteomes" id="UP000308730"/>
    </source>
</evidence>
<dbReference type="AlphaFoldDB" id="A0A4S4M0A8"/>
<evidence type="ECO:0000313" key="1">
    <source>
        <dbReference type="EMBL" id="THH18404.1"/>
    </source>
</evidence>
<reference evidence="1 2" key="1">
    <citation type="submission" date="2019-02" db="EMBL/GenBank/DDBJ databases">
        <title>Genome sequencing of the rare red list fungi Antrodiella citrinella (Flaviporus citrinellus).</title>
        <authorList>
            <person name="Buettner E."/>
            <person name="Kellner H."/>
        </authorList>
    </citation>
    <scope>NUCLEOTIDE SEQUENCE [LARGE SCALE GENOMIC DNA]</scope>
    <source>
        <strain evidence="1 2">DSM 108506</strain>
    </source>
</reference>
<gene>
    <name evidence="1" type="ORF">EUX98_g8962</name>
</gene>
<accession>A0A4S4M0A8</accession>
<comment type="caution">
    <text evidence="1">The sequence shown here is derived from an EMBL/GenBank/DDBJ whole genome shotgun (WGS) entry which is preliminary data.</text>
</comment>
<organism evidence="1 2">
    <name type="scientific">Antrodiella citrinella</name>
    <dbReference type="NCBI Taxonomy" id="2447956"/>
    <lineage>
        <taxon>Eukaryota</taxon>
        <taxon>Fungi</taxon>
        <taxon>Dikarya</taxon>
        <taxon>Basidiomycota</taxon>
        <taxon>Agaricomycotina</taxon>
        <taxon>Agaricomycetes</taxon>
        <taxon>Polyporales</taxon>
        <taxon>Steccherinaceae</taxon>
        <taxon>Antrodiella</taxon>
    </lineage>
</organism>
<protein>
    <submittedName>
        <fullName evidence="1">Uncharacterized protein</fullName>
    </submittedName>
</protein>
<name>A0A4S4M0A8_9APHY</name>
<proteinExistence type="predicted"/>
<sequence>MLESSQLEARIVEVVTALVVENEDEDKENHRPALAQDPVAVIPSPTILESDMMMTNMVRTVAAQIDERGNDDFDVIYSISTGIEELAKSQMRAAATVNGFSVGVVLPTPLEVAAAIQTIRVADSHYRGINSWTSVILGRAGSQCMDRTLGLKRMP</sequence>
<keyword evidence="2" id="KW-1185">Reference proteome</keyword>
<dbReference type="EMBL" id="SGPM01000595">
    <property type="protein sequence ID" value="THH18404.1"/>
    <property type="molecule type" value="Genomic_DNA"/>
</dbReference>
<dbReference type="Proteomes" id="UP000308730">
    <property type="component" value="Unassembled WGS sequence"/>
</dbReference>